<dbReference type="EMBL" id="LAZR01007852">
    <property type="protein sequence ID" value="KKM82516.1"/>
    <property type="molecule type" value="Genomic_DNA"/>
</dbReference>
<accession>A0A0F9L5F9</accession>
<dbReference type="InterPro" id="IPR039418">
    <property type="entry name" value="LexA-like"/>
</dbReference>
<dbReference type="FunFam" id="2.10.109.10:FF:000001">
    <property type="entry name" value="LexA repressor"/>
    <property type="match status" value="1"/>
</dbReference>
<dbReference type="GO" id="GO:0006281">
    <property type="term" value="P:DNA repair"/>
    <property type="evidence" value="ECO:0007669"/>
    <property type="project" value="UniProtKB-KW"/>
</dbReference>
<dbReference type="SUPFAM" id="SSF51306">
    <property type="entry name" value="LexA/Signal peptidase"/>
    <property type="match status" value="1"/>
</dbReference>
<keyword evidence="5" id="KW-0378">Hydrolase</keyword>
<evidence type="ECO:0000256" key="8">
    <source>
        <dbReference type="ARBA" id="ARBA00023125"/>
    </source>
</evidence>
<organism evidence="14">
    <name type="scientific">marine sediment metagenome</name>
    <dbReference type="NCBI Taxonomy" id="412755"/>
    <lineage>
        <taxon>unclassified sequences</taxon>
        <taxon>metagenomes</taxon>
        <taxon>ecological metagenomes</taxon>
    </lineage>
</organism>
<name>A0A0F9L5F9_9ZZZZ</name>
<dbReference type="InterPro" id="IPR006197">
    <property type="entry name" value="Peptidase_S24_LexA"/>
</dbReference>
<dbReference type="HAMAP" id="MF_00015">
    <property type="entry name" value="LexA"/>
    <property type="match status" value="1"/>
</dbReference>
<keyword evidence="9" id="KW-0804">Transcription</keyword>
<dbReference type="InterPro" id="IPR036390">
    <property type="entry name" value="WH_DNA-bd_sf"/>
</dbReference>
<evidence type="ECO:0000259" key="12">
    <source>
        <dbReference type="Pfam" id="PF00717"/>
    </source>
</evidence>
<dbReference type="InterPro" id="IPR006199">
    <property type="entry name" value="LexA_DNA-bd_dom"/>
</dbReference>
<evidence type="ECO:0000256" key="4">
    <source>
        <dbReference type="ARBA" id="ARBA00022763"/>
    </source>
</evidence>
<dbReference type="InterPro" id="IPR006200">
    <property type="entry name" value="LexA"/>
</dbReference>
<feature type="domain" description="Peptidase S24/S26A/S26B/S26C" evidence="12">
    <location>
        <begin position="82"/>
        <end position="199"/>
    </location>
</feature>
<keyword evidence="4" id="KW-0227">DNA damage</keyword>
<evidence type="ECO:0000256" key="5">
    <source>
        <dbReference type="ARBA" id="ARBA00022801"/>
    </source>
</evidence>
<dbReference type="GO" id="GO:0009432">
    <property type="term" value="P:SOS response"/>
    <property type="evidence" value="ECO:0007669"/>
    <property type="project" value="UniProtKB-KW"/>
</dbReference>
<evidence type="ECO:0000256" key="7">
    <source>
        <dbReference type="ARBA" id="ARBA00023015"/>
    </source>
</evidence>
<dbReference type="Gene3D" id="2.10.109.10">
    <property type="entry name" value="Umud Fragment, subunit A"/>
    <property type="match status" value="1"/>
</dbReference>
<dbReference type="NCBIfam" id="TIGR00498">
    <property type="entry name" value="lexA"/>
    <property type="match status" value="1"/>
</dbReference>
<proteinExistence type="inferred from homology"/>
<dbReference type="GO" id="GO:0003677">
    <property type="term" value="F:DNA binding"/>
    <property type="evidence" value="ECO:0007669"/>
    <property type="project" value="UniProtKB-KW"/>
</dbReference>
<dbReference type="SUPFAM" id="SSF46785">
    <property type="entry name" value="Winged helix' DNA-binding domain"/>
    <property type="match status" value="1"/>
</dbReference>
<dbReference type="PRINTS" id="PR00726">
    <property type="entry name" value="LEXASERPTASE"/>
</dbReference>
<dbReference type="Gene3D" id="1.10.10.10">
    <property type="entry name" value="Winged helix-like DNA-binding domain superfamily/Winged helix DNA-binding domain"/>
    <property type="match status" value="1"/>
</dbReference>
<keyword evidence="6" id="KW-0068">Autocatalytic cleavage</keyword>
<keyword evidence="11" id="KW-0742">SOS response</keyword>
<evidence type="ECO:0000256" key="2">
    <source>
        <dbReference type="ARBA" id="ARBA00022491"/>
    </source>
</evidence>
<dbReference type="InterPro" id="IPR036286">
    <property type="entry name" value="LexA/Signal_pep-like_sf"/>
</dbReference>
<dbReference type="GO" id="GO:0045892">
    <property type="term" value="P:negative regulation of DNA-templated transcription"/>
    <property type="evidence" value="ECO:0007669"/>
    <property type="project" value="InterPro"/>
</dbReference>
<dbReference type="AlphaFoldDB" id="A0A0F9L5F9"/>
<evidence type="ECO:0000256" key="1">
    <source>
        <dbReference type="ARBA" id="ARBA00007484"/>
    </source>
</evidence>
<comment type="similarity">
    <text evidence="1">Belongs to the peptidase S24 family.</text>
</comment>
<dbReference type="CDD" id="cd06529">
    <property type="entry name" value="S24_LexA-like"/>
    <property type="match status" value="1"/>
</dbReference>
<evidence type="ECO:0000259" key="13">
    <source>
        <dbReference type="Pfam" id="PF01726"/>
    </source>
</evidence>
<evidence type="ECO:0008006" key="15">
    <source>
        <dbReference type="Google" id="ProtNLM"/>
    </source>
</evidence>
<keyword evidence="3" id="KW-0235">DNA replication</keyword>
<gene>
    <name evidence="14" type="ORF">LCGC14_1318770</name>
</gene>
<feature type="domain" description="LexA repressor DNA-binding" evidence="13">
    <location>
        <begin position="4"/>
        <end position="66"/>
    </location>
</feature>
<evidence type="ECO:0000256" key="10">
    <source>
        <dbReference type="ARBA" id="ARBA00023204"/>
    </source>
</evidence>
<dbReference type="InterPro" id="IPR050077">
    <property type="entry name" value="LexA_repressor"/>
</dbReference>
<dbReference type="GO" id="GO:0004252">
    <property type="term" value="F:serine-type endopeptidase activity"/>
    <property type="evidence" value="ECO:0007669"/>
    <property type="project" value="InterPro"/>
</dbReference>
<reference evidence="14" key="1">
    <citation type="journal article" date="2015" name="Nature">
        <title>Complex archaea that bridge the gap between prokaryotes and eukaryotes.</title>
        <authorList>
            <person name="Spang A."/>
            <person name="Saw J.H."/>
            <person name="Jorgensen S.L."/>
            <person name="Zaremba-Niedzwiedzka K."/>
            <person name="Martijn J."/>
            <person name="Lind A.E."/>
            <person name="van Eijk R."/>
            <person name="Schleper C."/>
            <person name="Guy L."/>
            <person name="Ettema T.J."/>
        </authorList>
    </citation>
    <scope>NUCLEOTIDE SEQUENCE</scope>
</reference>
<dbReference type="InterPro" id="IPR015927">
    <property type="entry name" value="Peptidase_S24_S26A/B/C"/>
</dbReference>
<evidence type="ECO:0000313" key="14">
    <source>
        <dbReference type="EMBL" id="KKM82516.1"/>
    </source>
</evidence>
<dbReference type="InterPro" id="IPR036388">
    <property type="entry name" value="WH-like_DNA-bd_sf"/>
</dbReference>
<sequence length="206" mass="23567">MKIELTEKQHNFLSFLTKYIQEKGYPPTIRETLYHLKLASTNSVKKYLDILERKGYIRRIPNSPRAIEMCMQTPASDARMIPIAGRVRAGEPHLAVEDITGHLAIDRSMARWDNTFFLKVEGDSMIDAHIQDGDFVLVKPQPTAENGDIVVAIINDEATVKRFFRRRNSIYLEPANPTMKPIIINKNQAHRIAIVGKVMTVLRQIE</sequence>
<keyword evidence="7" id="KW-0805">Transcription regulation</keyword>
<keyword evidence="8" id="KW-0238">DNA-binding</keyword>
<dbReference type="PANTHER" id="PTHR33516:SF2">
    <property type="entry name" value="LEXA REPRESSOR-RELATED"/>
    <property type="match status" value="1"/>
</dbReference>
<evidence type="ECO:0000256" key="6">
    <source>
        <dbReference type="ARBA" id="ARBA00022813"/>
    </source>
</evidence>
<protein>
    <recommendedName>
        <fullName evidence="15">LexA repressor</fullName>
    </recommendedName>
</protein>
<dbReference type="PANTHER" id="PTHR33516">
    <property type="entry name" value="LEXA REPRESSOR"/>
    <property type="match status" value="1"/>
</dbReference>
<dbReference type="GO" id="GO:0006508">
    <property type="term" value="P:proteolysis"/>
    <property type="evidence" value="ECO:0007669"/>
    <property type="project" value="InterPro"/>
</dbReference>
<comment type="caution">
    <text evidence="14">The sequence shown here is derived from an EMBL/GenBank/DDBJ whole genome shotgun (WGS) entry which is preliminary data.</text>
</comment>
<dbReference type="Pfam" id="PF01726">
    <property type="entry name" value="LexA_DNA_bind"/>
    <property type="match status" value="1"/>
</dbReference>
<keyword evidence="2" id="KW-0678">Repressor</keyword>
<evidence type="ECO:0000256" key="11">
    <source>
        <dbReference type="ARBA" id="ARBA00023236"/>
    </source>
</evidence>
<dbReference type="GO" id="GO:0006260">
    <property type="term" value="P:DNA replication"/>
    <property type="evidence" value="ECO:0007669"/>
    <property type="project" value="UniProtKB-KW"/>
</dbReference>
<keyword evidence="10" id="KW-0234">DNA repair</keyword>
<evidence type="ECO:0000256" key="9">
    <source>
        <dbReference type="ARBA" id="ARBA00023163"/>
    </source>
</evidence>
<dbReference type="Pfam" id="PF00717">
    <property type="entry name" value="Peptidase_S24"/>
    <property type="match status" value="1"/>
</dbReference>
<evidence type="ECO:0000256" key="3">
    <source>
        <dbReference type="ARBA" id="ARBA00022705"/>
    </source>
</evidence>